<evidence type="ECO:0000256" key="4">
    <source>
        <dbReference type="ARBA" id="ARBA00023136"/>
    </source>
</evidence>
<evidence type="ECO:0008006" key="9">
    <source>
        <dbReference type="Google" id="ProtNLM"/>
    </source>
</evidence>
<accession>A0A2H3JR43</accession>
<dbReference type="InterPro" id="IPR059112">
    <property type="entry name" value="CysZ/EI24"/>
</dbReference>
<dbReference type="Pfam" id="PF07264">
    <property type="entry name" value="EI24"/>
    <property type="match status" value="1"/>
</dbReference>
<comment type="subcellular location">
    <subcellularLocation>
        <location evidence="1">Membrane</location>
        <topology evidence="1">Multi-pass membrane protein</topology>
    </subcellularLocation>
</comment>
<evidence type="ECO:0000256" key="1">
    <source>
        <dbReference type="ARBA" id="ARBA00004141"/>
    </source>
</evidence>
<dbReference type="GO" id="GO:0016020">
    <property type="term" value="C:membrane"/>
    <property type="evidence" value="ECO:0007669"/>
    <property type="project" value="UniProtKB-SubCell"/>
</dbReference>
<dbReference type="GO" id="GO:0016236">
    <property type="term" value="P:macroautophagy"/>
    <property type="evidence" value="ECO:0007669"/>
    <property type="project" value="TreeGrafter"/>
</dbReference>
<name>A0A2H3JR43_WOLCO</name>
<dbReference type="GO" id="GO:0005783">
    <property type="term" value="C:endoplasmic reticulum"/>
    <property type="evidence" value="ECO:0007669"/>
    <property type="project" value="TreeGrafter"/>
</dbReference>
<evidence type="ECO:0000313" key="7">
    <source>
        <dbReference type="EMBL" id="PCH38477.1"/>
    </source>
</evidence>
<keyword evidence="2 6" id="KW-0812">Transmembrane</keyword>
<evidence type="ECO:0000313" key="8">
    <source>
        <dbReference type="Proteomes" id="UP000218811"/>
    </source>
</evidence>
<feature type="region of interest" description="Disordered" evidence="5">
    <location>
        <begin position="347"/>
        <end position="397"/>
    </location>
</feature>
<sequence length="397" mass="43324">MTTHGHPRRPVHPYESPAQASRATYPTFLPLHETLRVQLACAGRGLVDAFRWDTVVRLVASDPEIRANVLKCLLLNTLALASIYVFDLLLFPLAQGEHHWLHRNVGWAYQVLWLLPVVGISLYLNSTWCSIIAKRTFALQHGPRAGAAPPATYSGLLNALATSAYGGIMVVTSVVISFALARVPRIGPPTGFVFLCWVDAYYCFEHVWTSRGLSLARRVRHLEERWAYYFAFGLPTAALCTWGSSLANAALFALVFPAYIIMAMHARPVPLDPYNPLASSSHGDSDEIRHPSPLVPIRLPVFAPVLWLNDWVVRALSFGSGGVVSSSTSGRGWGQSRAGHRRGISEATENIEEGEAVELNPVGVESSPSMPGSGRTRIRVGGPAPNASGGFSRRKLD</sequence>
<keyword evidence="4 6" id="KW-0472">Membrane</keyword>
<dbReference type="PANTHER" id="PTHR21389:SF0">
    <property type="entry name" value="ETOPOSIDE-INDUCED PROTEIN 2.4 HOMOLOG"/>
    <property type="match status" value="1"/>
</dbReference>
<dbReference type="OMA" id="CWVDSYY"/>
<feature type="transmembrane region" description="Helical" evidence="6">
    <location>
        <begin position="225"/>
        <end position="244"/>
    </location>
</feature>
<evidence type="ECO:0000256" key="3">
    <source>
        <dbReference type="ARBA" id="ARBA00022989"/>
    </source>
</evidence>
<keyword evidence="8" id="KW-1185">Reference proteome</keyword>
<proteinExistence type="predicted"/>
<dbReference type="Proteomes" id="UP000218811">
    <property type="component" value="Unassembled WGS sequence"/>
</dbReference>
<feature type="transmembrane region" description="Helical" evidence="6">
    <location>
        <begin position="186"/>
        <end position="204"/>
    </location>
</feature>
<dbReference type="PANTHER" id="PTHR21389">
    <property type="entry name" value="P53 INDUCED PROTEIN"/>
    <property type="match status" value="1"/>
</dbReference>
<dbReference type="AlphaFoldDB" id="A0A2H3JR43"/>
<feature type="transmembrane region" description="Helical" evidence="6">
    <location>
        <begin position="154"/>
        <end position="180"/>
    </location>
</feature>
<dbReference type="EMBL" id="KB467942">
    <property type="protein sequence ID" value="PCH38477.1"/>
    <property type="molecule type" value="Genomic_DNA"/>
</dbReference>
<evidence type="ECO:0000256" key="6">
    <source>
        <dbReference type="SAM" id="Phobius"/>
    </source>
</evidence>
<organism evidence="7 8">
    <name type="scientific">Wolfiporia cocos (strain MD-104)</name>
    <name type="common">Brown rot fungus</name>
    <dbReference type="NCBI Taxonomy" id="742152"/>
    <lineage>
        <taxon>Eukaryota</taxon>
        <taxon>Fungi</taxon>
        <taxon>Dikarya</taxon>
        <taxon>Basidiomycota</taxon>
        <taxon>Agaricomycotina</taxon>
        <taxon>Agaricomycetes</taxon>
        <taxon>Polyporales</taxon>
        <taxon>Phaeolaceae</taxon>
        <taxon>Wolfiporia</taxon>
    </lineage>
</organism>
<gene>
    <name evidence="7" type="ORF">WOLCODRAFT_136303</name>
</gene>
<dbReference type="OrthoDB" id="266518at2759"/>
<keyword evidence="3 6" id="KW-1133">Transmembrane helix</keyword>
<reference evidence="7 8" key="1">
    <citation type="journal article" date="2012" name="Science">
        <title>The Paleozoic origin of enzymatic lignin decomposition reconstructed from 31 fungal genomes.</title>
        <authorList>
            <person name="Floudas D."/>
            <person name="Binder M."/>
            <person name="Riley R."/>
            <person name="Barry K."/>
            <person name="Blanchette R.A."/>
            <person name="Henrissat B."/>
            <person name="Martinez A.T."/>
            <person name="Otillar R."/>
            <person name="Spatafora J.W."/>
            <person name="Yadav J.S."/>
            <person name="Aerts A."/>
            <person name="Benoit I."/>
            <person name="Boyd A."/>
            <person name="Carlson A."/>
            <person name="Copeland A."/>
            <person name="Coutinho P.M."/>
            <person name="de Vries R.P."/>
            <person name="Ferreira P."/>
            <person name="Findley K."/>
            <person name="Foster B."/>
            <person name="Gaskell J."/>
            <person name="Glotzer D."/>
            <person name="Gorecki P."/>
            <person name="Heitman J."/>
            <person name="Hesse C."/>
            <person name="Hori C."/>
            <person name="Igarashi K."/>
            <person name="Jurgens J.A."/>
            <person name="Kallen N."/>
            <person name="Kersten P."/>
            <person name="Kohler A."/>
            <person name="Kuees U."/>
            <person name="Kumar T.K.A."/>
            <person name="Kuo A."/>
            <person name="LaButti K."/>
            <person name="Larrondo L.F."/>
            <person name="Lindquist E."/>
            <person name="Ling A."/>
            <person name="Lombard V."/>
            <person name="Lucas S."/>
            <person name="Lundell T."/>
            <person name="Martin R."/>
            <person name="McLaughlin D.J."/>
            <person name="Morgenstern I."/>
            <person name="Morin E."/>
            <person name="Murat C."/>
            <person name="Nagy L.G."/>
            <person name="Nolan M."/>
            <person name="Ohm R.A."/>
            <person name="Patyshakuliyeva A."/>
            <person name="Rokas A."/>
            <person name="Ruiz-Duenas F.J."/>
            <person name="Sabat G."/>
            <person name="Salamov A."/>
            <person name="Samejima M."/>
            <person name="Schmutz J."/>
            <person name="Slot J.C."/>
            <person name="St John F."/>
            <person name="Stenlid J."/>
            <person name="Sun H."/>
            <person name="Sun S."/>
            <person name="Syed K."/>
            <person name="Tsang A."/>
            <person name="Wiebenga A."/>
            <person name="Young D."/>
            <person name="Pisabarro A."/>
            <person name="Eastwood D.C."/>
            <person name="Martin F."/>
            <person name="Cullen D."/>
            <person name="Grigoriev I.V."/>
            <person name="Hibbett D.S."/>
        </authorList>
    </citation>
    <scope>NUCLEOTIDE SEQUENCE [LARGE SCALE GENOMIC DNA]</scope>
    <source>
        <strain evidence="7 8">MD-104</strain>
    </source>
</reference>
<feature type="transmembrane region" description="Helical" evidence="6">
    <location>
        <begin position="111"/>
        <end position="133"/>
    </location>
</feature>
<evidence type="ECO:0000256" key="2">
    <source>
        <dbReference type="ARBA" id="ARBA00022692"/>
    </source>
</evidence>
<feature type="transmembrane region" description="Helical" evidence="6">
    <location>
        <begin position="73"/>
        <end position="91"/>
    </location>
</feature>
<protein>
    <recommendedName>
        <fullName evidence="9">EI24-domain-containing protein</fullName>
    </recommendedName>
</protein>
<evidence type="ECO:0000256" key="5">
    <source>
        <dbReference type="SAM" id="MobiDB-lite"/>
    </source>
</evidence>